<dbReference type="PANTHER" id="PTHR47966">
    <property type="entry name" value="BETA-SITE APP-CLEAVING ENZYME, ISOFORM A-RELATED"/>
    <property type="match status" value="1"/>
</dbReference>
<proteinExistence type="inferred from homology"/>
<dbReference type="Proteomes" id="UP000027238">
    <property type="component" value="Unassembled WGS sequence"/>
</dbReference>
<keyword evidence="4" id="KW-0064">Aspartyl protease</keyword>
<dbReference type="PROSITE" id="PS51767">
    <property type="entry name" value="PEPTIDASE_A1"/>
    <property type="match status" value="1"/>
</dbReference>
<dbReference type="Gene3D" id="2.40.70.10">
    <property type="entry name" value="Acid Proteases"/>
    <property type="match status" value="2"/>
</dbReference>
<accession>A0A066X074</accession>
<evidence type="ECO:0000256" key="6">
    <source>
        <dbReference type="PIRSR" id="PIRSR601461-1"/>
    </source>
</evidence>
<evidence type="ECO:0000256" key="2">
    <source>
        <dbReference type="ARBA" id="ARBA00022670"/>
    </source>
</evidence>
<feature type="domain" description="Peptidase A1" evidence="8">
    <location>
        <begin position="407"/>
        <end position="725"/>
    </location>
</feature>
<dbReference type="PANTHER" id="PTHR47966:SF65">
    <property type="entry name" value="ASPARTIC-TYPE ENDOPEPTIDASE"/>
    <property type="match status" value="1"/>
</dbReference>
<evidence type="ECO:0000256" key="5">
    <source>
        <dbReference type="ARBA" id="ARBA00022801"/>
    </source>
</evidence>
<sequence>MYLSSLSTFAFASRDCRGAWIDVSEQQCLSTPRCLRHTNEKGHCDETRPMKDKTAARRLAGLQLAARGIQKRCQRGMEAHPQPDVWRFRLKTECAAEYGYGWRRHKSFPTEYVYLYSILGEMQVGAEAVPLEATSRKVRASVVVMLFAKAVRPVPINLKEGTDDKWRVAGCGCWGRHGNAGLQHSEERSRYPYAYFPIELGATLSSAPRRTPSRQVQLPGAGCHSSSSTTTTTSNSSAHTVRCAALRCSATLPMSSRLPFSFSIIIPINCSWPSPPPRLQSARWLVLSISVLGLELRICIFDDYNSWASPRQYPHNTAGPHTKHVTHSRLRHYYLSNIVMATRLLPFAALVAGVSALSVRREEANSTPGVLSLPVYQDIRIHPLEKLRRRDVSDTDAPILNVTSTTYLIELDIGNPGQDTKVAIDTGSSELWVNPNCNKAGSTAMTQSCRANGKYDPEDSTTASVLQQTGRIKYGKGEVLLQYVADDITIPGSDISLSDVIFGYATDSVELSRGILGLSFGEAYNNTGYPTMLEEMKAQKVIESLTIGIALGTKQEKTGSGLISFGGVDTKKFSGNLHTAPVLPPQNGENLYRYWVQLDSVGLSQSGSRAKTYANTEFPVFFDTGATLSYFPSALVDQLGNDLGGRLEPSLNMYLVPCSSQGTIDFKFGDYTIKVPLSEFIWQVGDNDCVLGADKASDNSYLLGDSFLRSTYVVFDQETPALHFAPYVDCGSNLQMIPLGDNAAAKFTGECQASSSGGSSSGGGSNNNNGQENVAGRATPAGMWMAAGALLAAQVFMCFL</sequence>
<dbReference type="InterPro" id="IPR033121">
    <property type="entry name" value="PEPTIDASE_A1"/>
</dbReference>
<feature type="active site" evidence="6">
    <location>
        <position position="425"/>
    </location>
</feature>
<evidence type="ECO:0000313" key="9">
    <source>
        <dbReference type="EMBL" id="KDN62347.1"/>
    </source>
</evidence>
<evidence type="ECO:0000256" key="3">
    <source>
        <dbReference type="ARBA" id="ARBA00022729"/>
    </source>
</evidence>
<dbReference type="PRINTS" id="PR00792">
    <property type="entry name" value="PEPSIN"/>
</dbReference>
<dbReference type="InterPro" id="IPR001461">
    <property type="entry name" value="Aspartic_peptidase_A1"/>
</dbReference>
<comment type="caution">
    <text evidence="9">The sequence shown here is derived from an EMBL/GenBank/DDBJ whole genome shotgun (WGS) entry which is preliminary data.</text>
</comment>
<comment type="similarity">
    <text evidence="1">Belongs to the peptidase A1 family.</text>
</comment>
<keyword evidence="5" id="KW-0378">Hydrolase</keyword>
<evidence type="ECO:0000256" key="4">
    <source>
        <dbReference type="ARBA" id="ARBA00022750"/>
    </source>
</evidence>
<dbReference type="InterPro" id="IPR021109">
    <property type="entry name" value="Peptidase_aspartic_dom_sf"/>
</dbReference>
<gene>
    <name evidence="9" type="ORF">CSUB01_10991</name>
</gene>
<reference evidence="10" key="1">
    <citation type="journal article" date="2014" name="Genome Announc.">
        <title>Draft genome sequence of Colletotrichum sublineola, a destructive pathogen of cultivated sorghum.</title>
        <authorList>
            <person name="Baroncelli R."/>
            <person name="Sanz-Martin J.M."/>
            <person name="Rech G.E."/>
            <person name="Sukno S.A."/>
            <person name="Thon M.R."/>
        </authorList>
    </citation>
    <scope>NUCLEOTIDE SEQUENCE [LARGE SCALE GENOMIC DNA]</scope>
    <source>
        <strain evidence="10">TX430BB</strain>
    </source>
</reference>
<dbReference type="OrthoDB" id="771136at2759"/>
<feature type="region of interest" description="Disordered" evidence="7">
    <location>
        <begin position="208"/>
        <end position="235"/>
    </location>
</feature>
<dbReference type="EMBL" id="JMSE01001329">
    <property type="protein sequence ID" value="KDN62347.1"/>
    <property type="molecule type" value="Genomic_DNA"/>
</dbReference>
<feature type="compositionally biased region" description="Low complexity" evidence="7">
    <location>
        <begin position="225"/>
        <end position="235"/>
    </location>
</feature>
<dbReference type="SUPFAM" id="SSF50630">
    <property type="entry name" value="Acid proteases"/>
    <property type="match status" value="1"/>
</dbReference>
<keyword evidence="2 9" id="KW-0645">Protease</keyword>
<dbReference type="GO" id="GO:0006508">
    <property type="term" value="P:proteolysis"/>
    <property type="evidence" value="ECO:0007669"/>
    <property type="project" value="UniProtKB-KW"/>
</dbReference>
<keyword evidence="3" id="KW-0732">Signal</keyword>
<evidence type="ECO:0000259" key="8">
    <source>
        <dbReference type="PROSITE" id="PS51767"/>
    </source>
</evidence>
<keyword evidence="10" id="KW-1185">Reference proteome</keyword>
<dbReference type="GO" id="GO:0004190">
    <property type="term" value="F:aspartic-type endopeptidase activity"/>
    <property type="evidence" value="ECO:0007669"/>
    <property type="project" value="UniProtKB-KW"/>
</dbReference>
<feature type="active site" evidence="6">
    <location>
        <position position="623"/>
    </location>
</feature>
<dbReference type="InterPro" id="IPR033876">
    <property type="entry name" value="SAP-like"/>
</dbReference>
<dbReference type="HOGENOM" id="CLU_351600_0_0_1"/>
<protein>
    <submittedName>
        <fullName evidence="9">Putative eukaryotic aspartyl protease</fullName>
    </submittedName>
</protein>
<evidence type="ECO:0000313" key="10">
    <source>
        <dbReference type="Proteomes" id="UP000027238"/>
    </source>
</evidence>
<evidence type="ECO:0000256" key="7">
    <source>
        <dbReference type="SAM" id="MobiDB-lite"/>
    </source>
</evidence>
<evidence type="ECO:0000256" key="1">
    <source>
        <dbReference type="ARBA" id="ARBA00007447"/>
    </source>
</evidence>
<dbReference type="Pfam" id="PF00026">
    <property type="entry name" value="Asp"/>
    <property type="match status" value="1"/>
</dbReference>
<name>A0A066X074_COLSU</name>
<dbReference type="STRING" id="1173701.A0A066X074"/>
<organism evidence="9 10">
    <name type="scientific">Colletotrichum sublineola</name>
    <name type="common">Sorghum anthracnose fungus</name>
    <dbReference type="NCBI Taxonomy" id="1173701"/>
    <lineage>
        <taxon>Eukaryota</taxon>
        <taxon>Fungi</taxon>
        <taxon>Dikarya</taxon>
        <taxon>Ascomycota</taxon>
        <taxon>Pezizomycotina</taxon>
        <taxon>Sordariomycetes</taxon>
        <taxon>Hypocreomycetidae</taxon>
        <taxon>Glomerellales</taxon>
        <taxon>Glomerellaceae</taxon>
        <taxon>Colletotrichum</taxon>
        <taxon>Colletotrichum graminicola species complex</taxon>
    </lineage>
</organism>
<dbReference type="AlphaFoldDB" id="A0A066X074"/>
<dbReference type="CDD" id="cd05474">
    <property type="entry name" value="SAP_like"/>
    <property type="match status" value="1"/>
</dbReference>
<dbReference type="eggNOG" id="KOG1339">
    <property type="taxonomic scope" value="Eukaryota"/>
</dbReference>